<comment type="caution">
    <text evidence="1">The sequence shown here is derived from an EMBL/GenBank/DDBJ whole genome shotgun (WGS) entry which is preliminary data.</text>
</comment>
<organism evidence="1 2">
    <name type="scientific">Limisphaera ngatamarikiensis</name>
    <dbReference type="NCBI Taxonomy" id="1324935"/>
    <lineage>
        <taxon>Bacteria</taxon>
        <taxon>Pseudomonadati</taxon>
        <taxon>Verrucomicrobiota</taxon>
        <taxon>Verrucomicrobiia</taxon>
        <taxon>Limisphaerales</taxon>
        <taxon>Limisphaeraceae</taxon>
        <taxon>Limisphaera</taxon>
    </lineage>
</organism>
<accession>A0A6M1RK22</accession>
<sequence length="55" mass="6324">MESGRRYWADGRPVAGQQFEYRHDAIGNRTVGGWGGDELGWSLRWSSNTVNRLNR</sequence>
<protein>
    <recommendedName>
        <fullName evidence="3">RHS repeat protein</fullName>
    </recommendedName>
</protein>
<reference evidence="1 2" key="1">
    <citation type="submission" date="2020-02" db="EMBL/GenBank/DDBJ databases">
        <title>Draft genome sequence of Limisphaera ngatamarikiensis NGM72.4T, a thermophilic Verrucomicrobia grouped in subdivision 3.</title>
        <authorList>
            <person name="Carere C.R."/>
            <person name="Steen J."/>
            <person name="Hugenholtz P."/>
            <person name="Stott M.B."/>
        </authorList>
    </citation>
    <scope>NUCLEOTIDE SEQUENCE [LARGE SCALE GENOMIC DNA]</scope>
    <source>
        <strain evidence="1 2">NGM72.4</strain>
    </source>
</reference>
<evidence type="ECO:0008006" key="3">
    <source>
        <dbReference type="Google" id="ProtNLM"/>
    </source>
</evidence>
<dbReference type="EMBL" id="JAAKYA010000089">
    <property type="protein sequence ID" value="NGO40418.1"/>
    <property type="molecule type" value="Genomic_DNA"/>
</dbReference>
<dbReference type="AlphaFoldDB" id="A0A6M1RK22"/>
<dbReference type="Proteomes" id="UP000477311">
    <property type="component" value="Unassembled WGS sequence"/>
</dbReference>
<name>A0A6M1RK22_9BACT</name>
<proteinExistence type="predicted"/>
<keyword evidence="2" id="KW-1185">Reference proteome</keyword>
<evidence type="ECO:0000313" key="2">
    <source>
        <dbReference type="Proteomes" id="UP000477311"/>
    </source>
</evidence>
<evidence type="ECO:0000313" key="1">
    <source>
        <dbReference type="EMBL" id="NGO40418.1"/>
    </source>
</evidence>
<gene>
    <name evidence="1" type="ORF">G4L39_13595</name>
</gene>